<protein>
    <submittedName>
        <fullName evidence="4">N-acetylmuramoyl-L-alanine amidase CwlD</fullName>
        <ecNumber evidence="4">3.5.1.28</ecNumber>
    </submittedName>
</protein>
<keyword evidence="5" id="KW-1185">Reference proteome</keyword>
<keyword evidence="2" id="KW-0812">Transmembrane</keyword>
<keyword evidence="1 4" id="KW-0378">Hydrolase</keyword>
<dbReference type="PANTHER" id="PTHR30404">
    <property type="entry name" value="N-ACETYLMURAMOYL-L-ALANINE AMIDASE"/>
    <property type="match status" value="1"/>
</dbReference>
<dbReference type="GO" id="GO:0030288">
    <property type="term" value="C:outer membrane-bounded periplasmic space"/>
    <property type="evidence" value="ECO:0007669"/>
    <property type="project" value="TreeGrafter"/>
</dbReference>
<dbReference type="OrthoDB" id="9806267at2"/>
<dbReference type="GO" id="GO:0008745">
    <property type="term" value="F:N-acetylmuramoyl-L-alanine amidase activity"/>
    <property type="evidence" value="ECO:0007669"/>
    <property type="project" value="UniProtKB-EC"/>
</dbReference>
<evidence type="ECO:0000256" key="2">
    <source>
        <dbReference type="SAM" id="Phobius"/>
    </source>
</evidence>
<dbReference type="InterPro" id="IPR050695">
    <property type="entry name" value="N-acetylmuramoyl_amidase_3"/>
</dbReference>
<dbReference type="EC" id="3.5.1.28" evidence="4"/>
<evidence type="ECO:0000259" key="3">
    <source>
        <dbReference type="SMART" id="SM00646"/>
    </source>
</evidence>
<sequence>MRKRWKWSLSIFGLIVILLIVQYPFTSEDSTGLGLPLSGKVIVLDPGHGGIDGGASSRAGDLEKDIALQITFILRDYLQESGALVLMTREGDHDLAADGTKRIRSRKVEDLKRRVELINGSDADLFISLHLNAIPTPKWRGAQTFYNRAVEKSDVLAKQIQAEIIRNLENTSRDARPINSVYLMQQAEIPGALVEVGFLSNPTEAELLKTKDYQQSVAASIYEGILRYSYEEPIPGAGQ</sequence>
<evidence type="ECO:0000256" key="1">
    <source>
        <dbReference type="ARBA" id="ARBA00022801"/>
    </source>
</evidence>
<feature type="domain" description="MurNAc-LAA" evidence="3">
    <location>
        <begin position="115"/>
        <end position="226"/>
    </location>
</feature>
<dbReference type="Proteomes" id="UP000278746">
    <property type="component" value="Unassembled WGS sequence"/>
</dbReference>
<dbReference type="Gene3D" id="3.40.630.40">
    <property type="entry name" value="Zn-dependent exopeptidases"/>
    <property type="match status" value="1"/>
</dbReference>
<name>A0A3M7TL82_9BACI</name>
<gene>
    <name evidence="4" type="primary">cwlD</name>
    <name evidence="4" type="ORF">EBO34_19100</name>
</gene>
<dbReference type="PANTHER" id="PTHR30404:SF0">
    <property type="entry name" value="N-ACETYLMURAMOYL-L-ALANINE AMIDASE AMIC"/>
    <property type="match status" value="1"/>
</dbReference>
<dbReference type="NCBIfam" id="TIGR02883">
    <property type="entry name" value="spore_cwlD"/>
    <property type="match status" value="1"/>
</dbReference>
<dbReference type="GO" id="GO:0009253">
    <property type="term" value="P:peptidoglycan catabolic process"/>
    <property type="evidence" value="ECO:0007669"/>
    <property type="project" value="InterPro"/>
</dbReference>
<dbReference type="SUPFAM" id="SSF53187">
    <property type="entry name" value="Zn-dependent exopeptidases"/>
    <property type="match status" value="1"/>
</dbReference>
<comment type="caution">
    <text evidence="4">The sequence shown here is derived from an EMBL/GenBank/DDBJ whole genome shotgun (WGS) entry which is preliminary data.</text>
</comment>
<keyword evidence="2" id="KW-1133">Transmembrane helix</keyword>
<organism evidence="4 5">
    <name type="scientific">Alteribacter keqinensis</name>
    <dbReference type="NCBI Taxonomy" id="2483800"/>
    <lineage>
        <taxon>Bacteria</taxon>
        <taxon>Bacillati</taxon>
        <taxon>Bacillota</taxon>
        <taxon>Bacilli</taxon>
        <taxon>Bacillales</taxon>
        <taxon>Bacillaceae</taxon>
        <taxon>Alteribacter</taxon>
    </lineage>
</organism>
<dbReference type="CDD" id="cd02696">
    <property type="entry name" value="MurNAc-LAA"/>
    <property type="match status" value="1"/>
</dbReference>
<feature type="transmembrane region" description="Helical" evidence="2">
    <location>
        <begin position="7"/>
        <end position="25"/>
    </location>
</feature>
<evidence type="ECO:0000313" key="5">
    <source>
        <dbReference type="Proteomes" id="UP000278746"/>
    </source>
</evidence>
<dbReference type="EMBL" id="RHIB01000004">
    <property type="protein sequence ID" value="RNA66238.1"/>
    <property type="molecule type" value="Genomic_DNA"/>
</dbReference>
<accession>A0A3M7TL82</accession>
<dbReference type="Pfam" id="PF01520">
    <property type="entry name" value="Amidase_3"/>
    <property type="match status" value="1"/>
</dbReference>
<keyword evidence="2" id="KW-0472">Membrane</keyword>
<proteinExistence type="predicted"/>
<dbReference type="AlphaFoldDB" id="A0A3M7TL82"/>
<dbReference type="RefSeq" id="WP_122901640.1">
    <property type="nucleotide sequence ID" value="NZ_RHIB01000004.1"/>
</dbReference>
<dbReference type="InterPro" id="IPR014234">
    <property type="entry name" value="Spore_CwlD"/>
</dbReference>
<dbReference type="SMART" id="SM00646">
    <property type="entry name" value="Ami_3"/>
    <property type="match status" value="1"/>
</dbReference>
<evidence type="ECO:0000313" key="4">
    <source>
        <dbReference type="EMBL" id="RNA66238.1"/>
    </source>
</evidence>
<reference evidence="4 5" key="1">
    <citation type="submission" date="2018-10" db="EMBL/GenBank/DDBJ databases">
        <title>Bacillus Keqinensis sp. nov., a moderately halophilic bacterium isolated from a saline-alkaline lake.</title>
        <authorList>
            <person name="Wang H."/>
        </authorList>
    </citation>
    <scope>NUCLEOTIDE SEQUENCE [LARGE SCALE GENOMIC DNA]</scope>
    <source>
        <strain evidence="4 5">KQ-3</strain>
    </source>
</reference>
<dbReference type="InterPro" id="IPR002508">
    <property type="entry name" value="MurNAc-LAA_cat"/>
</dbReference>